<evidence type="ECO:0000256" key="1">
    <source>
        <dbReference type="ARBA" id="ARBA00010893"/>
    </source>
</evidence>
<feature type="domain" description="EIF3F/CSN6-like C-terminal" evidence="3">
    <location>
        <begin position="132"/>
        <end position="248"/>
    </location>
</feature>
<dbReference type="RefSeq" id="XP_014155348.1">
    <property type="nucleotide sequence ID" value="XM_014299873.1"/>
</dbReference>
<organism evidence="4 5">
    <name type="scientific">Sphaeroforma arctica JP610</name>
    <dbReference type="NCBI Taxonomy" id="667725"/>
    <lineage>
        <taxon>Eukaryota</taxon>
        <taxon>Ichthyosporea</taxon>
        <taxon>Ichthyophonida</taxon>
        <taxon>Sphaeroforma</taxon>
    </lineage>
</organism>
<dbReference type="PANTHER" id="PTHR10540:SF8">
    <property type="entry name" value="COP9 SIGNALOSOME COMPLEX SUBUNIT 6"/>
    <property type="match status" value="1"/>
</dbReference>
<proteinExistence type="inferred from homology"/>
<name>A0A0L0FY07_9EUKA</name>
<dbReference type="Gene3D" id="3.40.140.10">
    <property type="entry name" value="Cytidine Deaminase, domain 2"/>
    <property type="match status" value="1"/>
</dbReference>
<comment type="similarity">
    <text evidence="1">Belongs to the peptidase M67A family. CSN6 subfamily.</text>
</comment>
<dbReference type="Pfam" id="PF01398">
    <property type="entry name" value="JAB"/>
    <property type="match status" value="1"/>
</dbReference>
<dbReference type="GeneID" id="25906739"/>
<dbReference type="STRING" id="667725.A0A0L0FY07"/>
<dbReference type="Proteomes" id="UP000054560">
    <property type="component" value="Unassembled WGS sequence"/>
</dbReference>
<dbReference type="GO" id="GO:0008180">
    <property type="term" value="C:COP9 signalosome"/>
    <property type="evidence" value="ECO:0007669"/>
    <property type="project" value="TreeGrafter"/>
</dbReference>
<dbReference type="InterPro" id="IPR024969">
    <property type="entry name" value="EIF3F/CSN6-like_C"/>
</dbReference>
<reference evidence="4 5" key="1">
    <citation type="submission" date="2011-02" db="EMBL/GenBank/DDBJ databases">
        <title>The Genome Sequence of Sphaeroforma arctica JP610.</title>
        <authorList>
            <consortium name="The Broad Institute Genome Sequencing Platform"/>
            <person name="Russ C."/>
            <person name="Cuomo C."/>
            <person name="Young S.K."/>
            <person name="Zeng Q."/>
            <person name="Gargeya S."/>
            <person name="Alvarado L."/>
            <person name="Berlin A."/>
            <person name="Chapman S.B."/>
            <person name="Chen Z."/>
            <person name="Freedman E."/>
            <person name="Gellesch M."/>
            <person name="Goldberg J."/>
            <person name="Griggs A."/>
            <person name="Gujja S."/>
            <person name="Heilman E."/>
            <person name="Heiman D."/>
            <person name="Howarth C."/>
            <person name="Mehta T."/>
            <person name="Neiman D."/>
            <person name="Pearson M."/>
            <person name="Roberts A."/>
            <person name="Saif S."/>
            <person name="Shea T."/>
            <person name="Shenoy N."/>
            <person name="Sisk P."/>
            <person name="Stolte C."/>
            <person name="Sykes S."/>
            <person name="White J."/>
            <person name="Yandava C."/>
            <person name="Burger G."/>
            <person name="Gray M.W."/>
            <person name="Holland P.W.H."/>
            <person name="King N."/>
            <person name="Lang F.B.F."/>
            <person name="Roger A.J."/>
            <person name="Ruiz-Trillo I."/>
            <person name="Haas B."/>
            <person name="Nusbaum C."/>
            <person name="Birren B."/>
        </authorList>
    </citation>
    <scope>NUCLEOTIDE SEQUENCE [LARGE SCALE GENOMIC DNA]</scope>
    <source>
        <strain evidence="4 5">JP610</strain>
    </source>
</reference>
<dbReference type="PANTHER" id="PTHR10540">
    <property type="entry name" value="EUKARYOTIC TRANSLATION INITIATION FACTOR 3 SUBUNIT F-RELATED"/>
    <property type="match status" value="1"/>
</dbReference>
<dbReference type="EMBL" id="KQ242033">
    <property type="protein sequence ID" value="KNC81446.1"/>
    <property type="molecule type" value="Genomic_DNA"/>
</dbReference>
<evidence type="ECO:0000313" key="5">
    <source>
        <dbReference type="Proteomes" id="UP000054560"/>
    </source>
</evidence>
<evidence type="ECO:0008006" key="6">
    <source>
        <dbReference type="Google" id="ProtNLM"/>
    </source>
</evidence>
<dbReference type="eggNOG" id="KOG3050">
    <property type="taxonomic scope" value="Eukaryota"/>
</dbReference>
<feature type="domain" description="JAB1/MPN/MOV34 metalloenzyme" evidence="2">
    <location>
        <begin position="3"/>
        <end position="82"/>
    </location>
</feature>
<dbReference type="AlphaFoldDB" id="A0A0L0FY07"/>
<evidence type="ECO:0000259" key="2">
    <source>
        <dbReference type="Pfam" id="PF01398"/>
    </source>
</evidence>
<evidence type="ECO:0000313" key="4">
    <source>
        <dbReference type="EMBL" id="KNC81446.1"/>
    </source>
</evidence>
<dbReference type="GO" id="GO:0008237">
    <property type="term" value="F:metallopeptidase activity"/>
    <property type="evidence" value="ECO:0007669"/>
    <property type="project" value="InterPro"/>
</dbReference>
<dbReference type="Pfam" id="PF13012">
    <property type="entry name" value="MitMem_reg"/>
    <property type="match status" value="1"/>
</dbReference>
<evidence type="ECO:0000259" key="3">
    <source>
        <dbReference type="Pfam" id="PF13012"/>
    </source>
</evidence>
<accession>A0A0L0FY07</accession>
<sequence>MTVVGLLYGTQVGPVVEIISCTEVVCTRDEQTNRLIVDGENVAERLNLVQQVSSDYELVGWYTVAQTPTDDEMSLHKQMCDHISNPLMLLFWMSSEDKAIQANLPGLYESISEESGAIHHLVKVPFRMETEDAENTALNHIAKSATSTGDANDNSNKSQVSLQMTQQLNAIDMLHSRTKTICEYLTDVQQGKVSYDPKIVREIANLCDRLPAPISSDYQSQAGTDQNDVLLTMLLATFTKGCSAMNQFSTSVQRIQVEKSMHKLPDVGLIGKDNFPTDW</sequence>
<protein>
    <recommendedName>
        <fullName evidence="6">COP9 signalosome complex subunit 6</fullName>
    </recommendedName>
</protein>
<dbReference type="OrthoDB" id="1378at2759"/>
<keyword evidence="5" id="KW-1185">Reference proteome</keyword>
<gene>
    <name evidence="4" type="ORF">SARC_06235</name>
</gene>
<dbReference type="InterPro" id="IPR000555">
    <property type="entry name" value="JAMM/MPN+_dom"/>
</dbReference>